<dbReference type="SMART" id="SM00091">
    <property type="entry name" value="PAS"/>
    <property type="match status" value="1"/>
</dbReference>
<evidence type="ECO:0000256" key="2">
    <source>
        <dbReference type="ARBA" id="ARBA00022840"/>
    </source>
</evidence>
<feature type="domain" description="Sigma-54 factor interaction" evidence="5">
    <location>
        <begin position="155"/>
        <end position="382"/>
    </location>
</feature>
<comment type="caution">
    <text evidence="7">The sequence shown here is derived from an EMBL/GenBank/DDBJ whole genome shotgun (WGS) entry which is preliminary data.</text>
</comment>
<dbReference type="PRINTS" id="PR01590">
    <property type="entry name" value="HTHFIS"/>
</dbReference>
<dbReference type="InterPro" id="IPR013656">
    <property type="entry name" value="PAS_4"/>
</dbReference>
<keyword evidence="4" id="KW-0804">Transcription</keyword>
<dbReference type="PROSITE" id="PS00675">
    <property type="entry name" value="SIGMA54_INTERACT_1"/>
    <property type="match status" value="1"/>
</dbReference>
<dbReference type="Gene3D" id="1.10.8.60">
    <property type="match status" value="1"/>
</dbReference>
<dbReference type="AlphaFoldDB" id="A0A4U1MLH1"/>
<dbReference type="PROSITE" id="PS50112">
    <property type="entry name" value="PAS"/>
    <property type="match status" value="1"/>
</dbReference>
<dbReference type="SUPFAM" id="SSF46689">
    <property type="entry name" value="Homeodomain-like"/>
    <property type="match status" value="1"/>
</dbReference>
<evidence type="ECO:0000256" key="1">
    <source>
        <dbReference type="ARBA" id="ARBA00022741"/>
    </source>
</evidence>
<dbReference type="FunFam" id="3.40.50.300:FF:000006">
    <property type="entry name" value="DNA-binding transcriptional regulator NtrC"/>
    <property type="match status" value="1"/>
</dbReference>
<dbReference type="SUPFAM" id="SSF55785">
    <property type="entry name" value="PYP-like sensor domain (PAS domain)"/>
    <property type="match status" value="1"/>
</dbReference>
<name>A0A4U1MLH1_9BACL</name>
<gene>
    <name evidence="7" type="ORF">FBF83_01740</name>
</gene>
<dbReference type="Pfam" id="PF25601">
    <property type="entry name" value="AAA_lid_14"/>
    <property type="match status" value="1"/>
</dbReference>
<dbReference type="CDD" id="cd00009">
    <property type="entry name" value="AAA"/>
    <property type="match status" value="1"/>
</dbReference>
<accession>A0A4U1MLH1</accession>
<dbReference type="GO" id="GO:0006355">
    <property type="term" value="P:regulation of DNA-templated transcription"/>
    <property type="evidence" value="ECO:0007669"/>
    <property type="project" value="InterPro"/>
</dbReference>
<sequence length="465" mass="52689">MNENISITDGMFEAILESIDEGIHVVDNRGITIYYNEIAAKHDGLKVEEVLDKHYLEAFPSLSKETSTLSHVMATRKAIFNKDQTYRNMKGRFISTVNTTLPIVVDGELEGAVEIARDISRIKTLSDKVMELQAKINKKTVKEFDNGTTYTFDHILTNDEAFMSVKARARKAAELHSPVLVYGETGTGKELIVQAIHNASNRSGPFIAQNCAALPATILESILFGTTRGSFTGAEEREGLFELADGGTLFLDEVNSMPIDVQAKLLRVLEDGVIRRVGAGKTRKVDVRIIAAINEEPEVALQAQRLRVDLFYRLNVIYLRLPPLRLRRNDIPQLVDHFIDKYNRKFNKKVKTIRDDAAAFLYERNWQGNVRELEHVIQSAMNFAEDEFLSLKDFPMLQPLQNEVVMTKSIEPLRETLMKTERRIIEQAMIASEGNVKKAAKQLCIPRQTLQYKLSKLPKRHSAEK</sequence>
<dbReference type="InterPro" id="IPR035965">
    <property type="entry name" value="PAS-like_dom_sf"/>
</dbReference>
<dbReference type="Pfam" id="PF00158">
    <property type="entry name" value="Sigma54_activat"/>
    <property type="match status" value="1"/>
</dbReference>
<dbReference type="OrthoDB" id="9771372at2"/>
<dbReference type="RefSeq" id="WP_136945425.1">
    <property type="nucleotide sequence ID" value="NZ_SWFM01000001.1"/>
</dbReference>
<dbReference type="InterPro" id="IPR058031">
    <property type="entry name" value="AAA_lid_NorR"/>
</dbReference>
<evidence type="ECO:0000259" key="5">
    <source>
        <dbReference type="PROSITE" id="PS50045"/>
    </source>
</evidence>
<evidence type="ECO:0000256" key="4">
    <source>
        <dbReference type="ARBA" id="ARBA00023163"/>
    </source>
</evidence>
<dbReference type="InterPro" id="IPR002078">
    <property type="entry name" value="Sigma_54_int"/>
</dbReference>
<reference evidence="7 8" key="1">
    <citation type="submission" date="2019-04" db="EMBL/GenBank/DDBJ databases">
        <title>Genome sequence of Bacillus hwajinpoensis strain Y2.</title>
        <authorList>
            <person name="Fair J.L."/>
            <person name="Maclea K.S."/>
        </authorList>
    </citation>
    <scope>NUCLEOTIDE SEQUENCE [LARGE SCALE GENOMIC DNA]</scope>
    <source>
        <strain evidence="7 8">Y2</strain>
    </source>
</reference>
<dbReference type="Pfam" id="PF02954">
    <property type="entry name" value="HTH_8"/>
    <property type="match status" value="1"/>
</dbReference>
<dbReference type="InterPro" id="IPR002197">
    <property type="entry name" value="HTH_Fis"/>
</dbReference>
<dbReference type="SMART" id="SM00382">
    <property type="entry name" value="AAA"/>
    <property type="match status" value="1"/>
</dbReference>
<dbReference type="PROSITE" id="PS00676">
    <property type="entry name" value="SIGMA54_INTERACT_2"/>
    <property type="match status" value="1"/>
</dbReference>
<protein>
    <submittedName>
        <fullName evidence="7">PAS domain S-box protein</fullName>
    </submittedName>
</protein>
<dbReference type="InterPro" id="IPR027417">
    <property type="entry name" value="P-loop_NTPase"/>
</dbReference>
<dbReference type="NCBIfam" id="TIGR00229">
    <property type="entry name" value="sensory_box"/>
    <property type="match status" value="1"/>
</dbReference>
<dbReference type="PANTHER" id="PTHR32071">
    <property type="entry name" value="TRANSCRIPTIONAL REGULATORY PROTEIN"/>
    <property type="match status" value="1"/>
</dbReference>
<dbReference type="InterPro" id="IPR003593">
    <property type="entry name" value="AAA+_ATPase"/>
</dbReference>
<dbReference type="CDD" id="cd00130">
    <property type="entry name" value="PAS"/>
    <property type="match status" value="1"/>
</dbReference>
<dbReference type="Pfam" id="PF08448">
    <property type="entry name" value="PAS_4"/>
    <property type="match status" value="1"/>
</dbReference>
<keyword evidence="1" id="KW-0547">Nucleotide-binding</keyword>
<dbReference type="Gene3D" id="3.30.450.20">
    <property type="entry name" value="PAS domain"/>
    <property type="match status" value="1"/>
</dbReference>
<dbReference type="SUPFAM" id="SSF52540">
    <property type="entry name" value="P-loop containing nucleoside triphosphate hydrolases"/>
    <property type="match status" value="1"/>
</dbReference>
<dbReference type="GO" id="GO:0043565">
    <property type="term" value="F:sequence-specific DNA binding"/>
    <property type="evidence" value="ECO:0007669"/>
    <property type="project" value="InterPro"/>
</dbReference>
<dbReference type="EMBL" id="SWFM01000001">
    <property type="protein sequence ID" value="TKD71551.1"/>
    <property type="molecule type" value="Genomic_DNA"/>
</dbReference>
<dbReference type="Proteomes" id="UP000310541">
    <property type="component" value="Unassembled WGS sequence"/>
</dbReference>
<dbReference type="PROSITE" id="PS50045">
    <property type="entry name" value="SIGMA54_INTERACT_4"/>
    <property type="match status" value="1"/>
</dbReference>
<keyword evidence="3" id="KW-0805">Transcription regulation</keyword>
<evidence type="ECO:0000313" key="8">
    <source>
        <dbReference type="Proteomes" id="UP000310541"/>
    </source>
</evidence>
<proteinExistence type="predicted"/>
<dbReference type="GO" id="GO:0005524">
    <property type="term" value="F:ATP binding"/>
    <property type="evidence" value="ECO:0007669"/>
    <property type="project" value="UniProtKB-KW"/>
</dbReference>
<dbReference type="InterPro" id="IPR000014">
    <property type="entry name" value="PAS"/>
</dbReference>
<dbReference type="Gene3D" id="3.40.50.300">
    <property type="entry name" value="P-loop containing nucleotide triphosphate hydrolases"/>
    <property type="match status" value="1"/>
</dbReference>
<dbReference type="Gene3D" id="1.10.10.60">
    <property type="entry name" value="Homeodomain-like"/>
    <property type="match status" value="1"/>
</dbReference>
<organism evidence="7 8">
    <name type="scientific">Guptibacillus hwajinpoensis</name>
    <dbReference type="NCBI Taxonomy" id="208199"/>
    <lineage>
        <taxon>Bacteria</taxon>
        <taxon>Bacillati</taxon>
        <taxon>Bacillota</taxon>
        <taxon>Bacilli</taxon>
        <taxon>Bacillales</taxon>
        <taxon>Guptibacillaceae</taxon>
        <taxon>Guptibacillus</taxon>
    </lineage>
</organism>
<dbReference type="InterPro" id="IPR025943">
    <property type="entry name" value="Sigma_54_int_dom_ATP-bd_2"/>
</dbReference>
<dbReference type="PANTHER" id="PTHR32071:SF74">
    <property type="entry name" value="TRANSCRIPTIONAL ACTIVATOR ROCR"/>
    <property type="match status" value="1"/>
</dbReference>
<evidence type="ECO:0000256" key="3">
    <source>
        <dbReference type="ARBA" id="ARBA00023015"/>
    </source>
</evidence>
<keyword evidence="2" id="KW-0067">ATP-binding</keyword>
<dbReference type="InterPro" id="IPR025662">
    <property type="entry name" value="Sigma_54_int_dom_ATP-bd_1"/>
</dbReference>
<feature type="domain" description="PAS" evidence="6">
    <location>
        <begin position="8"/>
        <end position="56"/>
    </location>
</feature>
<dbReference type="InterPro" id="IPR009057">
    <property type="entry name" value="Homeodomain-like_sf"/>
</dbReference>
<evidence type="ECO:0000259" key="6">
    <source>
        <dbReference type="PROSITE" id="PS50112"/>
    </source>
</evidence>
<evidence type="ECO:0000313" key="7">
    <source>
        <dbReference type="EMBL" id="TKD71551.1"/>
    </source>
</evidence>